<evidence type="ECO:0000313" key="4">
    <source>
        <dbReference type="Proteomes" id="UP000603141"/>
    </source>
</evidence>
<evidence type="ECO:0000313" key="3">
    <source>
        <dbReference type="EMBL" id="MBK1884412.1"/>
    </source>
</evidence>
<sequence length="53" mass="5852">MPSSASQTFLRELDKKLWTAADKLRPNLDADTLLPKLLSGEKTTAAALDQNHE</sequence>
<comment type="caution">
    <text evidence="3">The sequence shown here is derived from an EMBL/GenBank/DDBJ whole genome shotgun (WGS) entry which is preliminary data.</text>
</comment>
<dbReference type="RefSeq" id="WP_200273573.1">
    <property type="nucleotide sequence ID" value="NZ_JAENIJ010000047.1"/>
</dbReference>
<protein>
    <submittedName>
        <fullName evidence="3">Uncharacterized protein</fullName>
    </submittedName>
</protein>
<accession>A0A934SE19</accession>
<proteinExistence type="inferred from homology"/>
<reference evidence="3" key="1">
    <citation type="submission" date="2021-01" db="EMBL/GenBank/DDBJ databases">
        <title>Modified the classification status of verrucomicrobia.</title>
        <authorList>
            <person name="Feng X."/>
        </authorList>
    </citation>
    <scope>NUCLEOTIDE SEQUENCE</scope>
    <source>
        <strain evidence="3">KCTC 22041</strain>
    </source>
</reference>
<dbReference type="EMBL" id="JAENIJ010000047">
    <property type="protein sequence ID" value="MBK1884412.1"/>
    <property type="molecule type" value="Genomic_DNA"/>
</dbReference>
<gene>
    <name evidence="3" type="ORF">JIN85_18490</name>
</gene>
<dbReference type="InterPro" id="IPR038333">
    <property type="entry name" value="T1MK-like_N_sf"/>
</dbReference>
<dbReference type="AlphaFoldDB" id="A0A934SE19"/>
<comment type="similarity">
    <text evidence="1">Belongs to the N(4)/N(6)-methyltransferase family.</text>
</comment>
<dbReference type="GO" id="GO:0009307">
    <property type="term" value="P:DNA restriction-modification system"/>
    <property type="evidence" value="ECO:0007669"/>
    <property type="project" value="UniProtKB-KW"/>
</dbReference>
<organism evidence="3 4">
    <name type="scientific">Luteolibacter pohnpeiensis</name>
    <dbReference type="NCBI Taxonomy" id="454153"/>
    <lineage>
        <taxon>Bacteria</taxon>
        <taxon>Pseudomonadati</taxon>
        <taxon>Verrucomicrobiota</taxon>
        <taxon>Verrucomicrobiia</taxon>
        <taxon>Verrucomicrobiales</taxon>
        <taxon>Verrucomicrobiaceae</taxon>
        <taxon>Luteolibacter</taxon>
    </lineage>
</organism>
<evidence type="ECO:0000256" key="2">
    <source>
        <dbReference type="ARBA" id="ARBA00022747"/>
    </source>
</evidence>
<keyword evidence="2" id="KW-0680">Restriction system</keyword>
<name>A0A934SE19_9BACT</name>
<evidence type="ECO:0000256" key="1">
    <source>
        <dbReference type="ARBA" id="ARBA00006594"/>
    </source>
</evidence>
<dbReference type="Proteomes" id="UP000603141">
    <property type="component" value="Unassembled WGS sequence"/>
</dbReference>
<dbReference type="Gene3D" id="1.20.1260.30">
    <property type="match status" value="1"/>
</dbReference>
<keyword evidence="4" id="KW-1185">Reference proteome</keyword>